<name>A0A934RGY4_9BACT</name>
<dbReference type="NCBIfam" id="TIGR02595">
    <property type="entry name" value="PEP_CTERM"/>
    <property type="match status" value="1"/>
</dbReference>
<gene>
    <name evidence="1" type="ORF">JIN81_14045</name>
</gene>
<dbReference type="InterPro" id="IPR013424">
    <property type="entry name" value="Ice-binding_C"/>
</dbReference>
<evidence type="ECO:0000313" key="2">
    <source>
        <dbReference type="Proteomes" id="UP000658278"/>
    </source>
</evidence>
<reference evidence="1" key="1">
    <citation type="submission" date="2021-01" db="EMBL/GenBank/DDBJ databases">
        <title>Modified the classification status of verrucomicrobia.</title>
        <authorList>
            <person name="Feng X."/>
        </authorList>
    </citation>
    <scope>NUCLEOTIDE SEQUENCE</scope>
    <source>
        <strain evidence="1">KCTC 22201</strain>
    </source>
</reference>
<protein>
    <submittedName>
        <fullName evidence="1">PEP-CTERM sorting domain-containing protein</fullName>
    </submittedName>
</protein>
<dbReference type="EMBL" id="JAENII010000011">
    <property type="protein sequence ID" value="MBK1828150.1"/>
    <property type="molecule type" value="Genomic_DNA"/>
</dbReference>
<proteinExistence type="predicted"/>
<comment type="caution">
    <text evidence="1">The sequence shown here is derived from an EMBL/GenBank/DDBJ whole genome shotgun (WGS) entry which is preliminary data.</text>
</comment>
<organism evidence="1 2">
    <name type="scientific">Haloferula rosea</name>
    <dbReference type="NCBI Taxonomy" id="490093"/>
    <lineage>
        <taxon>Bacteria</taxon>
        <taxon>Pseudomonadati</taxon>
        <taxon>Verrucomicrobiota</taxon>
        <taxon>Verrucomicrobiia</taxon>
        <taxon>Verrucomicrobiales</taxon>
        <taxon>Verrucomicrobiaceae</taxon>
        <taxon>Haloferula</taxon>
    </lineage>
</organism>
<dbReference type="Proteomes" id="UP000658278">
    <property type="component" value="Unassembled WGS sequence"/>
</dbReference>
<dbReference type="RefSeq" id="WP_200281006.1">
    <property type="nucleotide sequence ID" value="NZ_JAENII010000011.1"/>
</dbReference>
<keyword evidence="2" id="KW-1185">Reference proteome</keyword>
<dbReference type="AlphaFoldDB" id="A0A934RGY4"/>
<sequence length="297" mass="30947">MISRFGPQDERPSILRRLTLLGMVLHGTSFGAVLNLTNTNFGSGLEPDVLTSGTGATFRGGFLNGALFRDPSVEGSSGSGVFRDLYRLTPPNGKGNVIEAGYNRARMDSKIPGGFDPVIRVGDLIEDSTGSAYIFVVDINESNSAPESFISMDDFKIWVGGANDPSTLPDSLATLGASLGIPIYDMQGDGGNNTVFLDARLSSGSGGGDAFIFVPKTLFGDDENALVYVYSQFGAYTALPGFGAGATSEQVSIPGKSLDGTGGTTNQSTIGAGVPVPEPTVVSLLFGGVALLLRRRR</sequence>
<evidence type="ECO:0000313" key="1">
    <source>
        <dbReference type="EMBL" id="MBK1828150.1"/>
    </source>
</evidence>
<accession>A0A934RGY4</accession>